<reference evidence="2" key="1">
    <citation type="journal article" date="2011" name="Genome Res.">
        <title>Phylogeny-wide analysis of social amoeba genomes highlights ancient origins for complex intercellular communication.</title>
        <authorList>
            <person name="Heidel A.J."/>
            <person name="Lawal H.M."/>
            <person name="Felder M."/>
            <person name="Schilde C."/>
            <person name="Helps N.R."/>
            <person name="Tunggal B."/>
            <person name="Rivero F."/>
            <person name="John U."/>
            <person name="Schleicher M."/>
            <person name="Eichinger L."/>
            <person name="Platzer M."/>
            <person name="Noegel A.A."/>
            <person name="Schaap P."/>
            <person name="Gloeckner G."/>
        </authorList>
    </citation>
    <scope>NUCLEOTIDE SEQUENCE [LARGE SCALE GENOMIC DNA]</scope>
    <source>
        <strain evidence="2">SH3</strain>
    </source>
</reference>
<dbReference type="GeneID" id="14871433"/>
<name>F4PY96_CACFS</name>
<dbReference type="EMBL" id="GL883015">
    <property type="protein sequence ID" value="EGG19363.1"/>
    <property type="molecule type" value="Genomic_DNA"/>
</dbReference>
<evidence type="ECO:0000313" key="1">
    <source>
        <dbReference type="EMBL" id="EGG19363.1"/>
    </source>
</evidence>
<organism evidence="1 2">
    <name type="scientific">Cavenderia fasciculata</name>
    <name type="common">Slime mold</name>
    <name type="synonym">Dictyostelium fasciculatum</name>
    <dbReference type="NCBI Taxonomy" id="261658"/>
    <lineage>
        <taxon>Eukaryota</taxon>
        <taxon>Amoebozoa</taxon>
        <taxon>Evosea</taxon>
        <taxon>Eumycetozoa</taxon>
        <taxon>Dictyostelia</taxon>
        <taxon>Acytosteliales</taxon>
        <taxon>Cavenderiaceae</taxon>
        <taxon>Cavenderia</taxon>
    </lineage>
</organism>
<dbReference type="KEGG" id="dfa:DFA_02150"/>
<gene>
    <name evidence="1" type="ORF">DFA_02150</name>
</gene>
<dbReference type="AlphaFoldDB" id="F4PY96"/>
<protein>
    <submittedName>
        <fullName evidence="1">Uncharacterized protein</fullName>
    </submittedName>
</protein>
<evidence type="ECO:0000313" key="2">
    <source>
        <dbReference type="Proteomes" id="UP000007797"/>
    </source>
</evidence>
<proteinExistence type="predicted"/>
<dbReference type="Proteomes" id="UP000007797">
    <property type="component" value="Unassembled WGS sequence"/>
</dbReference>
<sequence length="48" mass="5540">MKDEMNVIMESLDREMKEYIADGVVVNQVREEWRGSDKVHVVDGDDDG</sequence>
<keyword evidence="2" id="KW-1185">Reference proteome</keyword>
<accession>F4PY96</accession>
<dbReference type="RefSeq" id="XP_004357634.1">
    <property type="nucleotide sequence ID" value="XM_004357577.1"/>
</dbReference>